<evidence type="ECO:0000313" key="2">
    <source>
        <dbReference type="EMBL" id="XCC58075.1"/>
    </source>
</evidence>
<evidence type="ECO:0000256" key="1">
    <source>
        <dbReference type="SAM" id="MobiDB-lite"/>
    </source>
</evidence>
<protein>
    <submittedName>
        <fullName evidence="2">Uncharacterized protein</fullName>
    </submittedName>
</protein>
<reference evidence="2" key="1">
    <citation type="submission" date="2022-06" db="EMBL/GenBank/DDBJ databases">
        <title>New Polynucleobacter species.</title>
        <authorList>
            <person name="Hahn M.W."/>
        </authorList>
    </citation>
    <scope>NUCLEOTIDE SEQUENCE</scope>
    <source>
        <strain evidence="2">UK-FUSCHL-C3</strain>
    </source>
</reference>
<dbReference type="AlphaFoldDB" id="A0AAU8A3E3"/>
<feature type="region of interest" description="Disordered" evidence="1">
    <location>
        <begin position="15"/>
        <end position="43"/>
    </location>
</feature>
<proteinExistence type="predicted"/>
<name>A0AAU8A3E3_9BURK</name>
<accession>A0AAU8A3E3</accession>
<sequence length="55" mass="6757">MSDLEILGRPQYCSRKLKEEQKQNSSIHKESEKRPSDPDLEYERDEKDWWWCDDV</sequence>
<organism evidence="2">
    <name type="scientific">Polynucleobacter sp. UK-FUSCHL-C3</name>
    <dbReference type="NCBI Taxonomy" id="2955208"/>
    <lineage>
        <taxon>Bacteria</taxon>
        <taxon>Pseudomonadati</taxon>
        <taxon>Pseudomonadota</taxon>
        <taxon>Betaproteobacteria</taxon>
        <taxon>Burkholderiales</taxon>
        <taxon>Burkholderiaceae</taxon>
        <taxon>Polynucleobacter</taxon>
    </lineage>
</organism>
<dbReference type="RefSeq" id="WP_353439227.1">
    <property type="nucleotide sequence ID" value="NZ_CP099959.1"/>
</dbReference>
<dbReference type="EMBL" id="CP099959">
    <property type="protein sequence ID" value="XCC58075.1"/>
    <property type="molecule type" value="Genomic_DNA"/>
</dbReference>
<gene>
    <name evidence="2" type="ORF">NKE59_01955</name>
</gene>
<feature type="compositionally biased region" description="Basic and acidic residues" evidence="1">
    <location>
        <begin position="16"/>
        <end position="37"/>
    </location>
</feature>